<dbReference type="EMBL" id="JACXVP010000001">
    <property type="protein sequence ID" value="KAG5632677.1"/>
    <property type="molecule type" value="Genomic_DNA"/>
</dbReference>
<evidence type="ECO:0000313" key="1">
    <source>
        <dbReference type="EMBL" id="KAG5632677.1"/>
    </source>
</evidence>
<protein>
    <submittedName>
        <fullName evidence="1">Uncharacterized protein</fullName>
    </submittedName>
</protein>
<evidence type="ECO:0000313" key="2">
    <source>
        <dbReference type="Proteomes" id="UP000824120"/>
    </source>
</evidence>
<proteinExistence type="predicted"/>
<name>A0A9J6B791_SOLCO</name>
<sequence>MLFENRKKHVVSLPYGYDFDENNIPTKARPCQMNSEYLELCNKEISSLLQKATLSSGTSGININHPMYKEFTDFMKSKKELDNNPPSYSSILMDDENIKVFDMNDKKEGILLLEEDDLKWRNEPWQIIARMHYEIILSSTGCEFQHFYPANTKKVYNFSKMVIKKIIAPEEWGMSTLKELDYIHPEQKIVVKYNY</sequence>
<dbReference type="Proteomes" id="UP000824120">
    <property type="component" value="Chromosome 1"/>
</dbReference>
<accession>A0A9J6B791</accession>
<dbReference type="OrthoDB" id="1702664at2759"/>
<keyword evidence="2" id="KW-1185">Reference proteome</keyword>
<dbReference type="AlphaFoldDB" id="A0A9J6B791"/>
<comment type="caution">
    <text evidence="1">The sequence shown here is derived from an EMBL/GenBank/DDBJ whole genome shotgun (WGS) entry which is preliminary data.</text>
</comment>
<reference evidence="1 2" key="1">
    <citation type="submission" date="2020-09" db="EMBL/GenBank/DDBJ databases">
        <title>De no assembly of potato wild relative species, Solanum commersonii.</title>
        <authorList>
            <person name="Cho K."/>
        </authorList>
    </citation>
    <scope>NUCLEOTIDE SEQUENCE [LARGE SCALE GENOMIC DNA]</scope>
    <source>
        <strain evidence="1">LZ3.2</strain>
        <tissue evidence="1">Leaf</tissue>
    </source>
</reference>
<organism evidence="1 2">
    <name type="scientific">Solanum commersonii</name>
    <name type="common">Commerson's wild potato</name>
    <name type="synonym">Commerson's nightshade</name>
    <dbReference type="NCBI Taxonomy" id="4109"/>
    <lineage>
        <taxon>Eukaryota</taxon>
        <taxon>Viridiplantae</taxon>
        <taxon>Streptophyta</taxon>
        <taxon>Embryophyta</taxon>
        <taxon>Tracheophyta</taxon>
        <taxon>Spermatophyta</taxon>
        <taxon>Magnoliopsida</taxon>
        <taxon>eudicotyledons</taxon>
        <taxon>Gunneridae</taxon>
        <taxon>Pentapetalae</taxon>
        <taxon>asterids</taxon>
        <taxon>lamiids</taxon>
        <taxon>Solanales</taxon>
        <taxon>Solanaceae</taxon>
        <taxon>Solanoideae</taxon>
        <taxon>Solaneae</taxon>
        <taxon>Solanum</taxon>
    </lineage>
</organism>
<gene>
    <name evidence="1" type="ORF">H5410_004394</name>
</gene>